<reference evidence="12 13" key="1">
    <citation type="journal article" date="2021" name="Elife">
        <title>Chloroplast acquisition without the gene transfer in kleptoplastic sea slugs, Plakobranchus ocellatus.</title>
        <authorList>
            <person name="Maeda T."/>
            <person name="Takahashi S."/>
            <person name="Yoshida T."/>
            <person name="Shimamura S."/>
            <person name="Takaki Y."/>
            <person name="Nagai Y."/>
            <person name="Toyoda A."/>
            <person name="Suzuki Y."/>
            <person name="Arimoto A."/>
            <person name="Ishii H."/>
            <person name="Satoh N."/>
            <person name="Nishiyama T."/>
            <person name="Hasebe M."/>
            <person name="Maruyama T."/>
            <person name="Minagawa J."/>
            <person name="Obokata J."/>
            <person name="Shigenobu S."/>
        </authorList>
    </citation>
    <scope>NUCLEOTIDE SEQUENCE [LARGE SCALE GENOMIC DNA]</scope>
</reference>
<comment type="similarity">
    <text evidence="10">Belongs to the glycosyltransferase 14 family.</text>
</comment>
<dbReference type="GO" id="GO:0008375">
    <property type="term" value="F:acetylglucosaminyltransferase activity"/>
    <property type="evidence" value="ECO:0007669"/>
    <property type="project" value="TreeGrafter"/>
</dbReference>
<evidence type="ECO:0000256" key="7">
    <source>
        <dbReference type="ARBA" id="ARBA00022989"/>
    </source>
</evidence>
<keyword evidence="4" id="KW-0808">Transferase</keyword>
<comment type="pathway">
    <text evidence="2">Protein modification; protein glycosylation.</text>
</comment>
<evidence type="ECO:0000256" key="8">
    <source>
        <dbReference type="ARBA" id="ARBA00023136"/>
    </source>
</evidence>
<gene>
    <name evidence="12" type="ORF">ElyMa_006709500</name>
</gene>
<dbReference type="Pfam" id="PF02485">
    <property type="entry name" value="Branch"/>
    <property type="match status" value="1"/>
</dbReference>
<protein>
    <submittedName>
        <fullName evidence="12">Beta-1,3-galactosyl-O-glycosyl-glycoprotein beta-1,6-N-acetylglucosaminyltransferase 3</fullName>
    </submittedName>
</protein>
<dbReference type="AlphaFoldDB" id="A0AAV4IT85"/>
<evidence type="ECO:0000256" key="6">
    <source>
        <dbReference type="ARBA" id="ARBA00022968"/>
    </source>
</evidence>
<evidence type="ECO:0000256" key="11">
    <source>
        <dbReference type="SAM" id="SignalP"/>
    </source>
</evidence>
<keyword evidence="6" id="KW-0735">Signal-anchor</keyword>
<comment type="caution">
    <text evidence="12">The sequence shown here is derived from an EMBL/GenBank/DDBJ whole genome shotgun (WGS) entry which is preliminary data.</text>
</comment>
<comment type="subcellular location">
    <subcellularLocation>
        <location evidence="1">Membrane</location>
        <topology evidence="1">Single-pass type II membrane protein</topology>
    </subcellularLocation>
</comment>
<dbReference type="Proteomes" id="UP000762676">
    <property type="component" value="Unassembled WGS sequence"/>
</dbReference>
<dbReference type="PANTHER" id="PTHR19297:SF191">
    <property type="entry name" value="PROTEIN XYLOSYLTRANSFERASE"/>
    <property type="match status" value="1"/>
</dbReference>
<dbReference type="PANTHER" id="PTHR19297">
    <property type="entry name" value="GLYCOSYLTRANSFERASE 14 FAMILY MEMBER"/>
    <property type="match status" value="1"/>
</dbReference>
<accession>A0AAV4IT85</accession>
<feature type="signal peptide" evidence="11">
    <location>
        <begin position="1"/>
        <end position="25"/>
    </location>
</feature>
<keyword evidence="3" id="KW-0328">Glycosyltransferase</keyword>
<keyword evidence="8" id="KW-0472">Membrane</keyword>
<organism evidence="12 13">
    <name type="scientific">Elysia marginata</name>
    <dbReference type="NCBI Taxonomy" id="1093978"/>
    <lineage>
        <taxon>Eukaryota</taxon>
        <taxon>Metazoa</taxon>
        <taxon>Spiralia</taxon>
        <taxon>Lophotrochozoa</taxon>
        <taxon>Mollusca</taxon>
        <taxon>Gastropoda</taxon>
        <taxon>Heterobranchia</taxon>
        <taxon>Euthyneura</taxon>
        <taxon>Panpulmonata</taxon>
        <taxon>Sacoglossa</taxon>
        <taxon>Placobranchoidea</taxon>
        <taxon>Plakobranchidae</taxon>
        <taxon>Elysia</taxon>
    </lineage>
</organism>
<keyword evidence="9" id="KW-0325">Glycoprotein</keyword>
<keyword evidence="7" id="KW-1133">Transmembrane helix</keyword>
<sequence length="258" mass="29466">MKSKNSRKWLALVAVAGLLISFAHVLDDTDLVVEFRGKFHIKFGSDSQPRQQSGDSRRPDSSEYVPIFSEIADKYQQSRIDCAAVFAGDENETKRAVTVARLLAANGNPKTLSALRHKNESYVDAVHTQVKKWSSEFKESSAEWYLNATLNCSQFIQSRGYIMSALTQEEAEFPIAFSMVVYKDVEIVERLLRSVYRPQNFVCIHVDRKSSHKFYQAVQAVVGCLPGNVHLSTRRFKVKEVEIFYKPYWPRVSSKDKL</sequence>
<evidence type="ECO:0000256" key="5">
    <source>
        <dbReference type="ARBA" id="ARBA00022692"/>
    </source>
</evidence>
<dbReference type="InterPro" id="IPR003406">
    <property type="entry name" value="Glyco_trans_14"/>
</dbReference>
<evidence type="ECO:0000256" key="10">
    <source>
        <dbReference type="ARBA" id="ARBA00038150"/>
    </source>
</evidence>
<name>A0AAV4IT85_9GAST</name>
<proteinExistence type="inferred from homology"/>
<evidence type="ECO:0000256" key="4">
    <source>
        <dbReference type="ARBA" id="ARBA00022679"/>
    </source>
</evidence>
<dbReference type="EMBL" id="BMAT01013429">
    <property type="protein sequence ID" value="GFS12924.1"/>
    <property type="molecule type" value="Genomic_DNA"/>
</dbReference>
<evidence type="ECO:0000313" key="12">
    <source>
        <dbReference type="EMBL" id="GFS12924.1"/>
    </source>
</evidence>
<dbReference type="GO" id="GO:0016020">
    <property type="term" value="C:membrane"/>
    <property type="evidence" value="ECO:0007669"/>
    <property type="project" value="UniProtKB-SubCell"/>
</dbReference>
<evidence type="ECO:0000256" key="3">
    <source>
        <dbReference type="ARBA" id="ARBA00022676"/>
    </source>
</evidence>
<evidence type="ECO:0000256" key="9">
    <source>
        <dbReference type="ARBA" id="ARBA00023180"/>
    </source>
</evidence>
<evidence type="ECO:0000256" key="2">
    <source>
        <dbReference type="ARBA" id="ARBA00004922"/>
    </source>
</evidence>
<keyword evidence="5" id="KW-0812">Transmembrane</keyword>
<evidence type="ECO:0000256" key="1">
    <source>
        <dbReference type="ARBA" id="ARBA00004606"/>
    </source>
</evidence>
<evidence type="ECO:0000313" key="13">
    <source>
        <dbReference type="Proteomes" id="UP000762676"/>
    </source>
</evidence>
<keyword evidence="13" id="KW-1185">Reference proteome</keyword>
<feature type="chain" id="PRO_5043977420" evidence="11">
    <location>
        <begin position="26"/>
        <end position="258"/>
    </location>
</feature>
<keyword evidence="11" id="KW-0732">Signal</keyword>